<dbReference type="AlphaFoldDB" id="A0A5N6QQC1"/>
<accession>A0A5N6QQC1</accession>
<evidence type="ECO:0000313" key="1">
    <source>
        <dbReference type="EMBL" id="KAE8008132.1"/>
    </source>
</evidence>
<name>A0A5N6QQC1_9ROSI</name>
<protein>
    <submittedName>
        <fullName evidence="1">Uncharacterized protein</fullName>
    </submittedName>
</protein>
<gene>
    <name evidence="1" type="ORF">FH972_004672</name>
</gene>
<evidence type="ECO:0000313" key="2">
    <source>
        <dbReference type="Proteomes" id="UP000327013"/>
    </source>
</evidence>
<dbReference type="EMBL" id="CM017322">
    <property type="protein sequence ID" value="KAE8008132.1"/>
    <property type="molecule type" value="Genomic_DNA"/>
</dbReference>
<dbReference type="Proteomes" id="UP000327013">
    <property type="component" value="Chromosome 2"/>
</dbReference>
<keyword evidence="2" id="KW-1185">Reference proteome</keyword>
<sequence>MGETSSALPTTAKTKASISSAYGGEGRASLFPTSSSISNTVLISSVPVSWDSSLHIPYHLCHGNECVMNQQA</sequence>
<proteinExistence type="predicted"/>
<organism evidence="1 2">
    <name type="scientific">Carpinus fangiana</name>
    <dbReference type="NCBI Taxonomy" id="176857"/>
    <lineage>
        <taxon>Eukaryota</taxon>
        <taxon>Viridiplantae</taxon>
        <taxon>Streptophyta</taxon>
        <taxon>Embryophyta</taxon>
        <taxon>Tracheophyta</taxon>
        <taxon>Spermatophyta</taxon>
        <taxon>Magnoliopsida</taxon>
        <taxon>eudicotyledons</taxon>
        <taxon>Gunneridae</taxon>
        <taxon>Pentapetalae</taxon>
        <taxon>rosids</taxon>
        <taxon>fabids</taxon>
        <taxon>Fagales</taxon>
        <taxon>Betulaceae</taxon>
        <taxon>Carpinus</taxon>
    </lineage>
</organism>
<reference evidence="1 2" key="1">
    <citation type="submission" date="2019-06" db="EMBL/GenBank/DDBJ databases">
        <title>A chromosomal-level reference genome of Carpinus fangiana (Coryloideae, Betulaceae).</title>
        <authorList>
            <person name="Yang X."/>
            <person name="Wang Z."/>
            <person name="Zhang L."/>
            <person name="Hao G."/>
            <person name="Liu J."/>
            <person name="Yang Y."/>
        </authorList>
    </citation>
    <scope>NUCLEOTIDE SEQUENCE [LARGE SCALE GENOMIC DNA]</scope>
    <source>
        <strain evidence="1">Cfa_2016G</strain>
        <tissue evidence="1">Leaf</tissue>
    </source>
</reference>